<dbReference type="RefSeq" id="XP_003847326.1">
    <property type="nucleotide sequence ID" value="XM_003847278.1"/>
</dbReference>
<protein>
    <submittedName>
        <fullName evidence="2">Uncharacterized protein</fullName>
    </submittedName>
</protein>
<evidence type="ECO:0000313" key="2">
    <source>
        <dbReference type="EMBL" id="EGP82302.1"/>
    </source>
</evidence>
<name>F9XQW6_ZYMTI</name>
<evidence type="ECO:0000256" key="1">
    <source>
        <dbReference type="SAM" id="MobiDB-lite"/>
    </source>
</evidence>
<dbReference type="GeneID" id="13400156"/>
<evidence type="ECO:0000313" key="3">
    <source>
        <dbReference type="Proteomes" id="UP000008062"/>
    </source>
</evidence>
<dbReference type="KEGG" id="ztr:MYCGRDRAFT_97655"/>
<dbReference type="AlphaFoldDB" id="F9XQW6"/>
<feature type="region of interest" description="Disordered" evidence="1">
    <location>
        <begin position="189"/>
        <end position="267"/>
    </location>
</feature>
<gene>
    <name evidence="2" type="ORF">MYCGRDRAFT_97655</name>
</gene>
<dbReference type="EMBL" id="CM001210">
    <property type="protein sequence ID" value="EGP82302.1"/>
    <property type="molecule type" value="Genomic_DNA"/>
</dbReference>
<sequence length="445" mass="49723">MNGDFVLYLWSDLCDLASQCWQVDVPHAPLIVSMLLRKLRSRLSDFHARERFVTGLELLGHLVTNALAELEDIPVLDEEAVWHMCAEVLEVALRVIRRNAVRKPRQDFVQSGQEVRLLAASFGCSACFWRLPRLLIPLQYLEATGKVHVSRLDNMLALTARDMQQAPNTICGTQESACARRAKALKRWTSGRRKKGLARKVEDDRQDTRRPTSCSTATQAIPGYKEPTSANQNINKSAAARSDVDSDERHDRKRQRHTGGDASLRSTHDAVAETVVTATATNFHAYRNIAAEYMPSNRIPFACCSIGLTTPDAIFDLIAHAHLSTTTKQKDTRHMHGCAGVGGIQEDSVNGHNRGRVAEHFTAHYFATEPLHTVRDSAEEEDTDTGPHAREHNDFHYLTAHDAHAQGEARAGDYFSWRCSRPAPIFAKPIGKGPHHGPLFESRLY</sequence>
<reference evidence="2 3" key="1">
    <citation type="journal article" date="2011" name="PLoS Genet.">
        <title>Finished genome of the fungal wheat pathogen Mycosphaerella graminicola reveals dispensome structure, chromosome plasticity, and stealth pathogenesis.</title>
        <authorList>
            <person name="Goodwin S.B."/>
            <person name="Ben M'barek S."/>
            <person name="Dhillon B."/>
            <person name="Wittenberg A.H.J."/>
            <person name="Crane C.F."/>
            <person name="Hane J.K."/>
            <person name="Foster A.J."/>
            <person name="Van der Lee T.A.J."/>
            <person name="Grimwood J."/>
            <person name="Aerts A."/>
            <person name="Antoniw J."/>
            <person name="Bailey A."/>
            <person name="Bluhm B."/>
            <person name="Bowler J."/>
            <person name="Bristow J."/>
            <person name="van der Burgt A."/>
            <person name="Canto-Canche B."/>
            <person name="Churchill A.C.L."/>
            <person name="Conde-Ferraez L."/>
            <person name="Cools H.J."/>
            <person name="Coutinho P.M."/>
            <person name="Csukai M."/>
            <person name="Dehal P."/>
            <person name="De Wit P."/>
            <person name="Donzelli B."/>
            <person name="van de Geest H.C."/>
            <person name="van Ham R.C.H.J."/>
            <person name="Hammond-Kosack K.E."/>
            <person name="Henrissat B."/>
            <person name="Kilian A."/>
            <person name="Kobayashi A.K."/>
            <person name="Koopmann E."/>
            <person name="Kourmpetis Y."/>
            <person name="Kuzniar A."/>
            <person name="Lindquist E."/>
            <person name="Lombard V."/>
            <person name="Maliepaard C."/>
            <person name="Martins N."/>
            <person name="Mehrabi R."/>
            <person name="Nap J.P.H."/>
            <person name="Ponomarenko A."/>
            <person name="Rudd J.J."/>
            <person name="Salamov A."/>
            <person name="Schmutz J."/>
            <person name="Schouten H.J."/>
            <person name="Shapiro H."/>
            <person name="Stergiopoulos I."/>
            <person name="Torriani S.F.F."/>
            <person name="Tu H."/>
            <person name="de Vries R.P."/>
            <person name="Waalwijk C."/>
            <person name="Ware S.B."/>
            <person name="Wiebenga A."/>
            <person name="Zwiers L.-H."/>
            <person name="Oliver R.P."/>
            <person name="Grigoriev I.V."/>
            <person name="Kema G.H.J."/>
        </authorList>
    </citation>
    <scope>NUCLEOTIDE SEQUENCE [LARGE SCALE GENOMIC DNA]</scope>
    <source>
        <strain evidence="3">CBS 115943 / IPO323</strain>
    </source>
</reference>
<organism evidence="2 3">
    <name type="scientific">Zymoseptoria tritici (strain CBS 115943 / IPO323)</name>
    <name type="common">Speckled leaf blotch fungus</name>
    <name type="synonym">Septoria tritici</name>
    <dbReference type="NCBI Taxonomy" id="336722"/>
    <lineage>
        <taxon>Eukaryota</taxon>
        <taxon>Fungi</taxon>
        <taxon>Dikarya</taxon>
        <taxon>Ascomycota</taxon>
        <taxon>Pezizomycotina</taxon>
        <taxon>Dothideomycetes</taxon>
        <taxon>Dothideomycetidae</taxon>
        <taxon>Mycosphaerellales</taxon>
        <taxon>Mycosphaerellaceae</taxon>
        <taxon>Zymoseptoria</taxon>
    </lineage>
</organism>
<keyword evidence="3" id="KW-1185">Reference proteome</keyword>
<dbReference type="Proteomes" id="UP000008062">
    <property type="component" value="Chromosome 15"/>
</dbReference>
<accession>F9XQW6</accession>
<feature type="compositionally biased region" description="Basic and acidic residues" evidence="1">
    <location>
        <begin position="199"/>
        <end position="210"/>
    </location>
</feature>
<dbReference type="HOGENOM" id="CLU_615700_0_0_1"/>
<proteinExistence type="predicted"/>
<dbReference type="InParanoid" id="F9XQW6"/>
<feature type="compositionally biased region" description="Basic residues" evidence="1">
    <location>
        <begin position="189"/>
        <end position="198"/>
    </location>
</feature>